<keyword evidence="3" id="KW-1185">Reference proteome</keyword>
<accession>A0ABY8UP46</accession>
<feature type="transmembrane region" description="Helical" evidence="1">
    <location>
        <begin position="144"/>
        <end position="162"/>
    </location>
</feature>
<feature type="transmembrane region" description="Helical" evidence="1">
    <location>
        <begin position="65"/>
        <end position="85"/>
    </location>
</feature>
<keyword evidence="1" id="KW-0472">Membrane</keyword>
<evidence type="ECO:0000313" key="3">
    <source>
        <dbReference type="Proteomes" id="UP001244341"/>
    </source>
</evidence>
<gene>
    <name evidence="2" type="ORF">OEZ85_001273</name>
</gene>
<dbReference type="Proteomes" id="UP001244341">
    <property type="component" value="Chromosome 15b"/>
</dbReference>
<evidence type="ECO:0000313" key="2">
    <source>
        <dbReference type="EMBL" id="WIA22895.1"/>
    </source>
</evidence>
<sequence length="183" mass="19522">MPLTTAGLISGWTYPLRGILILSKAPELRSKVSHFLISITATSAATSAAWLWFFYSRHVQFISQLFGMAGGSLLAHFAAGVVVLAESTLPVYLLGAAAVRLLSKYWDRKGVPRDADSRSLVAKQRSGELRSFGLVAGTLGGLPLLNWFLGLSNMVGAALLAADMEKKRGPVFVGHASAPWGAH</sequence>
<proteinExistence type="predicted"/>
<keyword evidence="1" id="KW-1133">Transmembrane helix</keyword>
<dbReference type="EMBL" id="CP126222">
    <property type="protein sequence ID" value="WIA22895.1"/>
    <property type="molecule type" value="Genomic_DNA"/>
</dbReference>
<reference evidence="2 3" key="1">
    <citation type="submission" date="2023-05" db="EMBL/GenBank/DDBJ databases">
        <title>A 100% complete, gapless, phased diploid assembly of the Scenedesmus obliquus UTEX 3031 genome.</title>
        <authorList>
            <person name="Biondi T.C."/>
            <person name="Hanschen E.R."/>
            <person name="Kwon T."/>
            <person name="Eng W."/>
            <person name="Kruse C.P.S."/>
            <person name="Koehler S.I."/>
            <person name="Kunde Y."/>
            <person name="Gleasner C.D."/>
            <person name="You Mak K.T."/>
            <person name="Polle J."/>
            <person name="Hovde B.T."/>
            <person name="Starkenburg S.R."/>
        </authorList>
    </citation>
    <scope>NUCLEOTIDE SEQUENCE [LARGE SCALE GENOMIC DNA]</scope>
    <source>
        <strain evidence="2 3">DOE0152z</strain>
    </source>
</reference>
<keyword evidence="1" id="KW-0812">Transmembrane</keyword>
<organism evidence="2 3">
    <name type="scientific">Tetradesmus obliquus</name>
    <name type="common">Green alga</name>
    <name type="synonym">Acutodesmus obliquus</name>
    <dbReference type="NCBI Taxonomy" id="3088"/>
    <lineage>
        <taxon>Eukaryota</taxon>
        <taxon>Viridiplantae</taxon>
        <taxon>Chlorophyta</taxon>
        <taxon>core chlorophytes</taxon>
        <taxon>Chlorophyceae</taxon>
        <taxon>CS clade</taxon>
        <taxon>Sphaeropleales</taxon>
        <taxon>Scenedesmaceae</taxon>
        <taxon>Tetradesmus</taxon>
    </lineage>
</organism>
<dbReference type="PANTHER" id="PTHR34292">
    <property type="entry name" value="OUTER SPORE WALL PROTEIN LDS1"/>
    <property type="match status" value="1"/>
</dbReference>
<name>A0ABY8UP46_TETOB</name>
<protein>
    <submittedName>
        <fullName evidence="2">Uncharacterized protein</fullName>
    </submittedName>
</protein>
<dbReference type="InterPro" id="IPR052786">
    <property type="entry name" value="Spore_wall_assembly"/>
</dbReference>
<feature type="transmembrane region" description="Helical" evidence="1">
    <location>
        <begin position="32"/>
        <end position="53"/>
    </location>
</feature>
<dbReference type="PANTHER" id="PTHR34292:SF2">
    <property type="entry name" value="OUTER SPORE WALL PROTEIN LDS1"/>
    <property type="match status" value="1"/>
</dbReference>
<evidence type="ECO:0000256" key="1">
    <source>
        <dbReference type="SAM" id="Phobius"/>
    </source>
</evidence>